<dbReference type="AlphaFoldDB" id="A0A3P5DK32"/>
<evidence type="ECO:0000313" key="1">
    <source>
        <dbReference type="EMBL" id="VCY81477.1"/>
    </source>
</evidence>
<name>A0A3P5DK32_ECOLX</name>
<dbReference type="Proteomes" id="UP000281521">
    <property type="component" value="Unassembled WGS sequence"/>
</dbReference>
<reference evidence="1 2" key="1">
    <citation type="submission" date="2018-10" db="EMBL/GenBank/DDBJ databases">
        <authorList>
            <person name="Noll B N."/>
        </authorList>
    </citation>
    <scope>NUCLEOTIDE SEQUENCE [LARGE SCALE GENOMIC DNA]</scope>
    <source>
        <strain evidence="1">Ecoli022</strain>
    </source>
</reference>
<gene>
    <name evidence="1" type="ORF">BANRA_00096</name>
</gene>
<accession>A0A3P5DK32</accession>
<sequence length="178" mass="20726">MRKNRIQDIYGYKMSRGPRRRPSLIAPNRVQCDIYRCEALSGTGTAPTKYDYFEVRQKKTIFQPSMANCFAGIFSLNHGQLKSLPSQQSDKTSLCCFCNIQKKLPTFSRQRKEFVLFCFLRIFMYDCYRRDRHAPAALLDNKSTRFCVQIMSKKMPPTPGARNIFLLSNSTERMTGYK</sequence>
<organism evidence="1 2">
    <name type="scientific">Escherichia coli</name>
    <dbReference type="NCBI Taxonomy" id="562"/>
    <lineage>
        <taxon>Bacteria</taxon>
        <taxon>Pseudomonadati</taxon>
        <taxon>Pseudomonadota</taxon>
        <taxon>Gammaproteobacteria</taxon>
        <taxon>Enterobacterales</taxon>
        <taxon>Enterobacteriaceae</taxon>
        <taxon>Escherichia</taxon>
    </lineage>
</organism>
<proteinExistence type="predicted"/>
<evidence type="ECO:0000313" key="2">
    <source>
        <dbReference type="Proteomes" id="UP000281521"/>
    </source>
</evidence>
<protein>
    <submittedName>
        <fullName evidence="1">Uncharacterized protein</fullName>
    </submittedName>
</protein>
<dbReference type="EMBL" id="UWXJ01000001">
    <property type="protein sequence ID" value="VCY81477.1"/>
    <property type="molecule type" value="Genomic_DNA"/>
</dbReference>